<dbReference type="Proteomes" id="UP000823928">
    <property type="component" value="Unassembled WGS sequence"/>
</dbReference>
<dbReference type="SUPFAM" id="SSF53098">
    <property type="entry name" value="Ribonuclease H-like"/>
    <property type="match status" value="1"/>
</dbReference>
<dbReference type="PANTHER" id="PTHR30231">
    <property type="entry name" value="DNA POLYMERASE III SUBUNIT EPSILON"/>
    <property type="match status" value="1"/>
</dbReference>
<reference evidence="2" key="1">
    <citation type="submission" date="2020-10" db="EMBL/GenBank/DDBJ databases">
        <authorList>
            <person name="Gilroy R."/>
        </authorList>
    </citation>
    <scope>NUCLEOTIDE SEQUENCE</scope>
    <source>
        <strain evidence="2">6276</strain>
    </source>
</reference>
<reference evidence="2" key="2">
    <citation type="journal article" date="2021" name="PeerJ">
        <title>Extensive microbial diversity within the chicken gut microbiome revealed by metagenomics and culture.</title>
        <authorList>
            <person name="Gilroy R."/>
            <person name="Ravi A."/>
            <person name="Getino M."/>
            <person name="Pursley I."/>
            <person name="Horton D.L."/>
            <person name="Alikhan N.F."/>
            <person name="Baker D."/>
            <person name="Gharbi K."/>
            <person name="Hall N."/>
            <person name="Watson M."/>
            <person name="Adriaenssens E.M."/>
            <person name="Foster-Nyarko E."/>
            <person name="Jarju S."/>
            <person name="Secka A."/>
            <person name="Antonio M."/>
            <person name="Oren A."/>
            <person name="Chaudhuri R.R."/>
            <person name="La Ragione R."/>
            <person name="Hildebrand F."/>
            <person name="Pallen M.J."/>
        </authorList>
    </citation>
    <scope>NUCLEOTIDE SEQUENCE</scope>
    <source>
        <strain evidence="2">6276</strain>
    </source>
</reference>
<dbReference type="EMBL" id="DVIU01000301">
    <property type="protein sequence ID" value="HIS37857.1"/>
    <property type="molecule type" value="Genomic_DNA"/>
</dbReference>
<keyword evidence="2" id="KW-0540">Nuclease</keyword>
<dbReference type="Pfam" id="PF00929">
    <property type="entry name" value="RNase_T"/>
    <property type="match status" value="1"/>
</dbReference>
<dbReference type="InterPro" id="IPR006054">
    <property type="entry name" value="DnaQ"/>
</dbReference>
<dbReference type="FunFam" id="3.30.420.10:FF:000045">
    <property type="entry name" value="3'-5' exonuclease DinG"/>
    <property type="match status" value="1"/>
</dbReference>
<evidence type="ECO:0000313" key="2">
    <source>
        <dbReference type="EMBL" id="HIS37857.1"/>
    </source>
</evidence>
<proteinExistence type="predicted"/>
<organism evidence="2 3">
    <name type="scientific">Candidatus Scatousia excrementigallinarum</name>
    <dbReference type="NCBI Taxonomy" id="2840935"/>
    <lineage>
        <taxon>Bacteria</taxon>
        <taxon>Candidatus Scatousia</taxon>
    </lineage>
</organism>
<dbReference type="SMART" id="SM00479">
    <property type="entry name" value="EXOIII"/>
    <property type="match status" value="1"/>
</dbReference>
<accession>A0A9D1F2N0</accession>
<dbReference type="NCBIfam" id="TIGR00573">
    <property type="entry name" value="dnaq"/>
    <property type="match status" value="1"/>
</dbReference>
<dbReference type="PANTHER" id="PTHR30231:SF41">
    <property type="entry name" value="DNA POLYMERASE III SUBUNIT EPSILON"/>
    <property type="match status" value="1"/>
</dbReference>
<dbReference type="GO" id="GO:0003887">
    <property type="term" value="F:DNA-directed DNA polymerase activity"/>
    <property type="evidence" value="ECO:0007669"/>
    <property type="project" value="InterPro"/>
</dbReference>
<evidence type="ECO:0000313" key="3">
    <source>
        <dbReference type="Proteomes" id="UP000823928"/>
    </source>
</evidence>
<dbReference type="GO" id="GO:0008408">
    <property type="term" value="F:3'-5' exonuclease activity"/>
    <property type="evidence" value="ECO:0007669"/>
    <property type="project" value="TreeGrafter"/>
</dbReference>
<dbReference type="GO" id="GO:0005829">
    <property type="term" value="C:cytosol"/>
    <property type="evidence" value="ECO:0007669"/>
    <property type="project" value="TreeGrafter"/>
</dbReference>
<protein>
    <submittedName>
        <fullName evidence="2">3'-5' exonuclease</fullName>
    </submittedName>
</protein>
<dbReference type="InterPro" id="IPR013520">
    <property type="entry name" value="Ribonucl_H"/>
</dbReference>
<keyword evidence="2" id="KW-0378">Hydrolase</keyword>
<comment type="caution">
    <text evidence="2">The sequence shown here is derived from an EMBL/GenBank/DDBJ whole genome shotgun (WGS) entry which is preliminary data.</text>
</comment>
<gene>
    <name evidence="2" type="ORF">IAC10_14735</name>
</gene>
<dbReference type="AlphaFoldDB" id="A0A9D1F2N0"/>
<dbReference type="GO" id="GO:0003677">
    <property type="term" value="F:DNA binding"/>
    <property type="evidence" value="ECO:0007669"/>
    <property type="project" value="InterPro"/>
</dbReference>
<feature type="domain" description="Exonuclease" evidence="1">
    <location>
        <begin position="7"/>
        <end position="173"/>
    </location>
</feature>
<sequence>MARKKIIEIVLDTETTGLDYTKEKMVEFAAVRLENGKIKEEFQTLINPEQHIRKSSMAIHGITPEMVADAPTEAEVMPKILEFIGDFPIVAHNAIFDYTFINEASKRVTGNEIHNARIDSQQMFKEVYPDLDSHGLEALTNKFNVELNNHHRAMADTMGLALAYPKLKKLYLQKYDWEQKQLENVEYLFERYLRIQQTVTTLQSELQDLKSVFKLYFEQGGTPIVAQTGETLVYNSKQTFGYDLHQIKDVLEEVGAFDKAVKLNTGFVDRLVGGYRLDEDKREMIKDARQEITETRNIQIIKAGK</sequence>
<dbReference type="GO" id="GO:0045004">
    <property type="term" value="P:DNA replication proofreading"/>
    <property type="evidence" value="ECO:0007669"/>
    <property type="project" value="TreeGrafter"/>
</dbReference>
<name>A0A9D1F2N0_9BACT</name>
<dbReference type="InterPro" id="IPR012337">
    <property type="entry name" value="RNaseH-like_sf"/>
</dbReference>
<dbReference type="Gene3D" id="3.30.420.10">
    <property type="entry name" value="Ribonuclease H-like superfamily/Ribonuclease H"/>
    <property type="match status" value="1"/>
</dbReference>
<dbReference type="CDD" id="cd06127">
    <property type="entry name" value="DEDDh"/>
    <property type="match status" value="1"/>
</dbReference>
<keyword evidence="2" id="KW-0269">Exonuclease</keyword>
<dbReference type="InterPro" id="IPR036397">
    <property type="entry name" value="RNaseH_sf"/>
</dbReference>
<evidence type="ECO:0000259" key="1">
    <source>
        <dbReference type="SMART" id="SM00479"/>
    </source>
</evidence>